<feature type="compositionally biased region" description="Basic residues" evidence="1">
    <location>
        <begin position="14"/>
        <end position="24"/>
    </location>
</feature>
<evidence type="ECO:0000313" key="4">
    <source>
        <dbReference type="Proteomes" id="UP000261540"/>
    </source>
</evidence>
<feature type="region of interest" description="Disordered" evidence="1">
    <location>
        <begin position="1"/>
        <end position="34"/>
    </location>
</feature>
<reference evidence="3" key="1">
    <citation type="submission" date="2025-08" db="UniProtKB">
        <authorList>
            <consortium name="Ensembl"/>
        </authorList>
    </citation>
    <scope>IDENTIFICATION</scope>
</reference>
<feature type="domain" description="STRA8 bHLH" evidence="2">
    <location>
        <begin position="29"/>
        <end position="94"/>
    </location>
</feature>
<dbReference type="Ensembl" id="ENSPKIT00000032708.1">
    <property type="protein sequence ID" value="ENSPKIP00000008627.1"/>
    <property type="gene ID" value="ENSPKIG00000024040.1"/>
</dbReference>
<accession>A0A3B3QPJ7</accession>
<dbReference type="PANTHER" id="PTHR35254:SF1">
    <property type="entry name" value="STIMULATED BY RETINOIC ACID GENE 8 PROTEIN HOMOLOG"/>
    <property type="match status" value="1"/>
</dbReference>
<feature type="region of interest" description="Disordered" evidence="1">
    <location>
        <begin position="212"/>
        <end position="241"/>
    </location>
</feature>
<keyword evidence="4" id="KW-1185">Reference proteome</keyword>
<dbReference type="AlphaFoldDB" id="A0A3B3QPJ7"/>
<dbReference type="GO" id="GO:0071300">
    <property type="term" value="P:cellular response to retinoic acid"/>
    <property type="evidence" value="ECO:0007669"/>
    <property type="project" value="InterPro"/>
</dbReference>
<dbReference type="GO" id="GO:0048477">
    <property type="term" value="P:oogenesis"/>
    <property type="evidence" value="ECO:0007669"/>
    <property type="project" value="TreeGrafter"/>
</dbReference>
<dbReference type="GO" id="GO:0007283">
    <property type="term" value="P:spermatogenesis"/>
    <property type="evidence" value="ECO:0007669"/>
    <property type="project" value="TreeGrafter"/>
</dbReference>
<dbReference type="InterPro" id="IPR033537">
    <property type="entry name" value="Stra8"/>
</dbReference>
<proteinExistence type="predicted"/>
<dbReference type="PANTHER" id="PTHR35254">
    <property type="entry name" value="STIMULATED BY RETINOIC ACID GENE 8 PROTEIN HOMOLOG"/>
    <property type="match status" value="1"/>
</dbReference>
<evidence type="ECO:0000256" key="1">
    <source>
        <dbReference type="SAM" id="MobiDB-lite"/>
    </source>
</evidence>
<dbReference type="GO" id="GO:0005634">
    <property type="term" value="C:nucleus"/>
    <property type="evidence" value="ECO:0007669"/>
    <property type="project" value="TreeGrafter"/>
</dbReference>
<evidence type="ECO:0000313" key="3">
    <source>
        <dbReference type="Ensembl" id="ENSPKIP00000008627.1"/>
    </source>
</evidence>
<reference evidence="3" key="2">
    <citation type="submission" date="2025-09" db="UniProtKB">
        <authorList>
            <consortium name="Ensembl"/>
        </authorList>
    </citation>
    <scope>IDENTIFICATION</scope>
</reference>
<dbReference type="GO" id="GO:0090427">
    <property type="term" value="P:activation of meiosis"/>
    <property type="evidence" value="ECO:0007669"/>
    <property type="project" value="TreeGrafter"/>
</dbReference>
<dbReference type="GO" id="GO:0051321">
    <property type="term" value="P:meiotic cell cycle"/>
    <property type="evidence" value="ECO:0007669"/>
    <property type="project" value="InterPro"/>
</dbReference>
<dbReference type="Pfam" id="PF23175">
    <property type="entry name" value="bHLH_STRA8"/>
    <property type="match status" value="1"/>
</dbReference>
<dbReference type="Proteomes" id="UP000261540">
    <property type="component" value="Unplaced"/>
</dbReference>
<sequence length="360" mass="39712">MTTRFQQQRCAMGRGKRRGSGRKGHGTERQRERRRVLQAHQRAAVGHLFDNLRKAVIPASEKNPAKWKILKQAKHFLQQRESLLSTLLSLKETFLGGEDGPFTLEDVREEYRSLHTFCSDRAACQGGSLPVSAEVPVGREDEGLAQSRSCTTFSPSILEFEGYLSFYRQTVELLQQCGVLCAAQAHLPVVSQAVSALWRSLPAERRAAFQTCSQEAQLQPGSPQGLSQTNSQGASGSSGSTFEEDMFQDAYEVVQREMDSTSEDSPQLQAQEGSNFSCLTEIYRNLACFIKTQTAEQLEVAQVRWSRDGCTEWGVGGGGGGRAKRDSWGTEGVLDTFGGCNSVAITPKSAATSLNWWDRQ</sequence>
<dbReference type="InterPro" id="IPR057021">
    <property type="entry name" value="bHLH_STRA8"/>
</dbReference>
<evidence type="ECO:0000259" key="2">
    <source>
        <dbReference type="Pfam" id="PF23175"/>
    </source>
</evidence>
<dbReference type="STRING" id="1676925.ENSPKIP00000008627"/>
<name>A0A3B3QPJ7_9TELE</name>
<dbReference type="GeneTree" id="ENSGT00390000017181"/>
<organism evidence="3 4">
    <name type="scientific">Paramormyrops kingsleyae</name>
    <dbReference type="NCBI Taxonomy" id="1676925"/>
    <lineage>
        <taxon>Eukaryota</taxon>
        <taxon>Metazoa</taxon>
        <taxon>Chordata</taxon>
        <taxon>Craniata</taxon>
        <taxon>Vertebrata</taxon>
        <taxon>Euteleostomi</taxon>
        <taxon>Actinopterygii</taxon>
        <taxon>Neopterygii</taxon>
        <taxon>Teleostei</taxon>
        <taxon>Osteoglossocephala</taxon>
        <taxon>Osteoglossomorpha</taxon>
        <taxon>Osteoglossiformes</taxon>
        <taxon>Mormyridae</taxon>
        <taxon>Paramormyrops</taxon>
    </lineage>
</organism>
<protein>
    <submittedName>
        <fullName evidence="3">Stimulated by retinoic acid gene 8 protein homolog</fullName>
    </submittedName>
</protein>